<evidence type="ECO:0000313" key="3">
    <source>
        <dbReference type="Proteomes" id="UP000501387"/>
    </source>
</evidence>
<dbReference type="GO" id="GO:0004633">
    <property type="term" value="F:phosphopantothenoylcysteine decarboxylase activity"/>
    <property type="evidence" value="ECO:0007669"/>
    <property type="project" value="TreeGrafter"/>
</dbReference>
<dbReference type="EMBL" id="CP049934">
    <property type="protein sequence ID" value="QIM17158.1"/>
    <property type="molecule type" value="Genomic_DNA"/>
</dbReference>
<dbReference type="RefSeq" id="WP_166325292.1">
    <property type="nucleotide sequence ID" value="NZ_CP049934.1"/>
</dbReference>
<dbReference type="Gene3D" id="3.40.50.1950">
    <property type="entry name" value="Flavin prenyltransferase-like"/>
    <property type="match status" value="1"/>
</dbReference>
<evidence type="ECO:0000259" key="1">
    <source>
        <dbReference type="Pfam" id="PF02441"/>
    </source>
</evidence>
<evidence type="ECO:0000313" key="2">
    <source>
        <dbReference type="EMBL" id="QIM17158.1"/>
    </source>
</evidence>
<proteinExistence type="predicted"/>
<dbReference type="Proteomes" id="UP000501387">
    <property type="component" value="Chromosome"/>
</dbReference>
<dbReference type="GO" id="GO:0071513">
    <property type="term" value="C:phosphopantothenoylcysteine decarboxylase complex"/>
    <property type="evidence" value="ECO:0007669"/>
    <property type="project" value="TreeGrafter"/>
</dbReference>
<organism evidence="2 3">
    <name type="scientific">Leucobacter insecticola</name>
    <dbReference type="NCBI Taxonomy" id="2714934"/>
    <lineage>
        <taxon>Bacteria</taxon>
        <taxon>Bacillati</taxon>
        <taxon>Actinomycetota</taxon>
        <taxon>Actinomycetes</taxon>
        <taxon>Micrococcales</taxon>
        <taxon>Microbacteriaceae</taxon>
        <taxon>Leucobacter</taxon>
    </lineage>
</organism>
<gene>
    <name evidence="2" type="ORF">G7067_13260</name>
</gene>
<dbReference type="GO" id="GO:0010181">
    <property type="term" value="F:FMN binding"/>
    <property type="evidence" value="ECO:0007669"/>
    <property type="project" value="TreeGrafter"/>
</dbReference>
<name>A0A6G8FLD8_9MICO</name>
<dbReference type="Pfam" id="PF02441">
    <property type="entry name" value="Flavoprotein"/>
    <property type="match status" value="1"/>
</dbReference>
<dbReference type="AlphaFoldDB" id="A0A6G8FLD8"/>
<dbReference type="KEGG" id="lins:G7067_13260"/>
<dbReference type="SUPFAM" id="SSF52507">
    <property type="entry name" value="Homo-oligomeric flavin-containing Cys decarboxylases, HFCD"/>
    <property type="match status" value="1"/>
</dbReference>
<dbReference type="InterPro" id="IPR003382">
    <property type="entry name" value="Flavoprotein"/>
</dbReference>
<reference evidence="2 3" key="1">
    <citation type="submission" date="2020-03" db="EMBL/GenBank/DDBJ databases">
        <title>Leucobacter sp. nov., isolated from beetles.</title>
        <authorList>
            <person name="Hyun D.-W."/>
            <person name="Bae J.-W."/>
        </authorList>
    </citation>
    <scope>NUCLEOTIDE SEQUENCE [LARGE SCALE GENOMIC DNA]</scope>
    <source>
        <strain evidence="2 3">HDW9B</strain>
    </source>
</reference>
<protein>
    <recommendedName>
        <fullName evidence="1">Flavoprotein domain-containing protein</fullName>
    </recommendedName>
</protein>
<dbReference type="GO" id="GO:0015937">
    <property type="term" value="P:coenzyme A biosynthetic process"/>
    <property type="evidence" value="ECO:0007669"/>
    <property type="project" value="TreeGrafter"/>
</dbReference>
<dbReference type="PANTHER" id="PTHR14359:SF6">
    <property type="entry name" value="PHOSPHOPANTOTHENOYLCYSTEINE DECARBOXYLASE"/>
    <property type="match status" value="1"/>
</dbReference>
<accession>A0A6G8FLD8</accession>
<dbReference type="InterPro" id="IPR036551">
    <property type="entry name" value="Flavin_trans-like"/>
</dbReference>
<dbReference type="PANTHER" id="PTHR14359">
    <property type="entry name" value="HOMO-OLIGOMERIC FLAVIN CONTAINING CYS DECARBOXYLASE FAMILY"/>
    <property type="match status" value="1"/>
</dbReference>
<sequence>MIGENLDPGGPAVVHRALSAWADVILVFPATSSFLSKLALSITDSMALMTCAISESPVILVPSVPARIWRSPSMINNIRLLDESGYWVHQPDEAVIAATRGSETGGPPDISSVFRFVETALKATAEKEEG</sequence>
<keyword evidence="3" id="KW-1185">Reference proteome</keyword>
<feature type="domain" description="Flavoprotein" evidence="1">
    <location>
        <begin position="13"/>
        <end position="81"/>
    </location>
</feature>